<evidence type="ECO:0000256" key="3">
    <source>
        <dbReference type="ARBA" id="ARBA00023274"/>
    </source>
</evidence>
<dbReference type="SUPFAM" id="SSF55129">
    <property type="entry name" value="Ribosomal protein L30p/L7e"/>
    <property type="match status" value="1"/>
</dbReference>
<dbReference type="GO" id="GO:0000463">
    <property type="term" value="P:maturation of LSU-rRNA from tricistronic rRNA transcript (SSU-rRNA, 5.8S rRNA, LSU-rRNA)"/>
    <property type="evidence" value="ECO:0007669"/>
    <property type="project" value="TreeGrafter"/>
</dbReference>
<dbReference type="InterPro" id="IPR018038">
    <property type="entry name" value="Ribosomal_uL30_CS"/>
</dbReference>
<evidence type="ECO:0000259" key="5">
    <source>
        <dbReference type="Pfam" id="PF08079"/>
    </source>
</evidence>
<dbReference type="Pfam" id="PF08079">
    <property type="entry name" value="Ribosomal_L30_N"/>
    <property type="match status" value="1"/>
</dbReference>
<evidence type="ECO:0000259" key="4">
    <source>
        <dbReference type="Pfam" id="PF00327"/>
    </source>
</evidence>
<dbReference type="AlphaFoldDB" id="A0A9W6ZQY5"/>
<keyword evidence="3" id="KW-0687">Ribonucleoprotein</keyword>
<dbReference type="InterPro" id="IPR012988">
    <property type="entry name" value="Ribosomal_uL30_N_euk"/>
</dbReference>
<evidence type="ECO:0000256" key="2">
    <source>
        <dbReference type="ARBA" id="ARBA00022980"/>
    </source>
</evidence>
<dbReference type="InterPro" id="IPR016082">
    <property type="entry name" value="Ribosomal_uL30_ferredoxin-like"/>
</dbReference>
<proteinExistence type="inferred from homology"/>
<dbReference type="PROSITE" id="PS00634">
    <property type="entry name" value="RIBOSOMAL_L30"/>
    <property type="match status" value="1"/>
</dbReference>
<comment type="similarity">
    <text evidence="1">Belongs to the universal ribosomal protein uL30 family.</text>
</comment>
<dbReference type="InterPro" id="IPR035808">
    <property type="entry name" value="Ribosomal_uL30_euk_arc"/>
</dbReference>
<gene>
    <name evidence="6" type="ORF">TrST_g6456</name>
</gene>
<evidence type="ECO:0000313" key="6">
    <source>
        <dbReference type="EMBL" id="GMH55508.1"/>
    </source>
</evidence>
<evidence type="ECO:0008006" key="8">
    <source>
        <dbReference type="Google" id="ProtNLM"/>
    </source>
</evidence>
<dbReference type="Pfam" id="PF00327">
    <property type="entry name" value="Ribosomal_L30"/>
    <property type="match status" value="1"/>
</dbReference>
<accession>A0A9W6ZQY5</accession>
<name>A0A9W6ZQY5_9STRA</name>
<dbReference type="Proteomes" id="UP001165085">
    <property type="component" value="Unassembled WGS sequence"/>
</dbReference>
<dbReference type="InterPro" id="IPR039699">
    <property type="entry name" value="Ribosomal_uL30"/>
</dbReference>
<dbReference type="GO" id="GO:0003723">
    <property type="term" value="F:RNA binding"/>
    <property type="evidence" value="ECO:0007669"/>
    <property type="project" value="InterPro"/>
</dbReference>
<dbReference type="FunFam" id="3.30.1390.20:FF:000004">
    <property type="entry name" value="60S ribosomal protein L7"/>
    <property type="match status" value="1"/>
</dbReference>
<dbReference type="CDD" id="cd01657">
    <property type="entry name" value="Ribosomal_L7_archeal_euk"/>
    <property type="match status" value="1"/>
</dbReference>
<organism evidence="6 7">
    <name type="scientific">Triparma strigata</name>
    <dbReference type="NCBI Taxonomy" id="1606541"/>
    <lineage>
        <taxon>Eukaryota</taxon>
        <taxon>Sar</taxon>
        <taxon>Stramenopiles</taxon>
        <taxon>Ochrophyta</taxon>
        <taxon>Bolidophyceae</taxon>
        <taxon>Parmales</taxon>
        <taxon>Triparmaceae</taxon>
        <taxon>Triparma</taxon>
    </lineage>
</organism>
<protein>
    <recommendedName>
        <fullName evidence="8">60S ribosomal protein L7</fullName>
    </recommendedName>
</protein>
<sequence length="240" mass="26346">MAKAPETANKKAATQLKIQAAAKADALAAKKTRRANKKTFAANGAKYAAEYKATEAAAVAARRDAKTNGGFYVPAQPKLVFVIRIRGTIGVDPKAKKVLRLFRLLQIHNGTFVKLNEATERMLRLIEPYVTYGYPSLKSIKDLILKRGFGKVNKQRVPISENAVIQDGLQLDSVQCVDDLIHEIFTVGDNFKATNNFLWPFKLSSPNGGFSSKTKLLHFLEGGEAGARGEEINALIKKML</sequence>
<dbReference type="OrthoDB" id="28644at2759"/>
<dbReference type="InterPro" id="IPR036919">
    <property type="entry name" value="Ribo_uL30_ferredoxin-like_sf"/>
</dbReference>
<comment type="caution">
    <text evidence="6">The sequence shown here is derived from an EMBL/GenBank/DDBJ whole genome shotgun (WGS) entry which is preliminary data.</text>
</comment>
<feature type="domain" description="Large ribosomal subunit protein uL30 N-terminal eukaryotes" evidence="5">
    <location>
        <begin position="5"/>
        <end position="75"/>
    </location>
</feature>
<dbReference type="NCBIfam" id="TIGR01310">
    <property type="entry name" value="uL30_euk"/>
    <property type="match status" value="1"/>
</dbReference>
<keyword evidence="2" id="KW-0689">Ribosomal protein</keyword>
<keyword evidence="7" id="KW-1185">Reference proteome</keyword>
<dbReference type="InterPro" id="IPR005998">
    <property type="entry name" value="Ribosomal_uL30_euk"/>
</dbReference>
<dbReference type="Gene3D" id="3.30.1390.20">
    <property type="entry name" value="Ribosomal protein L30, ferredoxin-like fold domain"/>
    <property type="match status" value="1"/>
</dbReference>
<dbReference type="GO" id="GO:0003735">
    <property type="term" value="F:structural constituent of ribosome"/>
    <property type="evidence" value="ECO:0007669"/>
    <property type="project" value="TreeGrafter"/>
</dbReference>
<evidence type="ECO:0000313" key="7">
    <source>
        <dbReference type="Proteomes" id="UP001165085"/>
    </source>
</evidence>
<evidence type="ECO:0000256" key="1">
    <source>
        <dbReference type="ARBA" id="ARBA00007594"/>
    </source>
</evidence>
<feature type="domain" description="Large ribosomal subunit protein uL30-like ferredoxin-like fold" evidence="4">
    <location>
        <begin position="80"/>
        <end position="130"/>
    </location>
</feature>
<dbReference type="PANTHER" id="PTHR11524:SF16">
    <property type="entry name" value="LARGE RIBOSOMAL SUBUNIT PROTEIN UL30"/>
    <property type="match status" value="1"/>
</dbReference>
<dbReference type="EMBL" id="BRXY01000034">
    <property type="protein sequence ID" value="GMH55508.1"/>
    <property type="molecule type" value="Genomic_DNA"/>
</dbReference>
<dbReference type="PANTHER" id="PTHR11524">
    <property type="entry name" value="60S RIBOSOMAL PROTEIN L7"/>
    <property type="match status" value="1"/>
</dbReference>
<reference evidence="7" key="1">
    <citation type="journal article" date="2023" name="Commun. Biol.">
        <title>Genome analysis of Parmales, the sister group of diatoms, reveals the evolutionary specialization of diatoms from phago-mixotrophs to photoautotrophs.</title>
        <authorList>
            <person name="Ban H."/>
            <person name="Sato S."/>
            <person name="Yoshikawa S."/>
            <person name="Yamada K."/>
            <person name="Nakamura Y."/>
            <person name="Ichinomiya M."/>
            <person name="Sato N."/>
            <person name="Blanc-Mathieu R."/>
            <person name="Endo H."/>
            <person name="Kuwata A."/>
            <person name="Ogata H."/>
        </authorList>
    </citation>
    <scope>NUCLEOTIDE SEQUENCE [LARGE SCALE GENOMIC DNA]</scope>
    <source>
        <strain evidence="7">NIES 3701</strain>
    </source>
</reference>
<dbReference type="GO" id="GO:0022625">
    <property type="term" value="C:cytosolic large ribosomal subunit"/>
    <property type="evidence" value="ECO:0007669"/>
    <property type="project" value="TreeGrafter"/>
</dbReference>